<dbReference type="EMBL" id="JANPWB010000013">
    <property type="protein sequence ID" value="KAJ1109620.1"/>
    <property type="molecule type" value="Genomic_DNA"/>
</dbReference>
<comment type="caution">
    <text evidence="2">The sequence shown here is derived from an EMBL/GenBank/DDBJ whole genome shotgun (WGS) entry which is preliminary data.</text>
</comment>
<dbReference type="PROSITE" id="PS51257">
    <property type="entry name" value="PROKAR_LIPOPROTEIN"/>
    <property type="match status" value="1"/>
</dbReference>
<keyword evidence="3" id="KW-1185">Reference proteome</keyword>
<proteinExistence type="predicted"/>
<reference evidence="2" key="1">
    <citation type="journal article" date="2022" name="bioRxiv">
        <title>Sequencing and chromosome-scale assembly of the giantPleurodeles waltlgenome.</title>
        <authorList>
            <person name="Brown T."/>
            <person name="Elewa A."/>
            <person name="Iarovenko S."/>
            <person name="Subramanian E."/>
            <person name="Araus A.J."/>
            <person name="Petzold A."/>
            <person name="Susuki M."/>
            <person name="Suzuki K.-i.T."/>
            <person name="Hayashi T."/>
            <person name="Toyoda A."/>
            <person name="Oliveira C."/>
            <person name="Osipova E."/>
            <person name="Leigh N.D."/>
            <person name="Simon A."/>
            <person name="Yun M.H."/>
        </authorList>
    </citation>
    <scope>NUCLEOTIDE SEQUENCE</scope>
    <source>
        <strain evidence="2">20211129_DDA</strain>
        <tissue evidence="2">Liver</tissue>
    </source>
</reference>
<accession>A0AAV7N0U3</accession>
<organism evidence="2 3">
    <name type="scientific">Pleurodeles waltl</name>
    <name type="common">Iberian ribbed newt</name>
    <dbReference type="NCBI Taxonomy" id="8319"/>
    <lineage>
        <taxon>Eukaryota</taxon>
        <taxon>Metazoa</taxon>
        <taxon>Chordata</taxon>
        <taxon>Craniata</taxon>
        <taxon>Vertebrata</taxon>
        <taxon>Euteleostomi</taxon>
        <taxon>Amphibia</taxon>
        <taxon>Batrachia</taxon>
        <taxon>Caudata</taxon>
        <taxon>Salamandroidea</taxon>
        <taxon>Salamandridae</taxon>
        <taxon>Pleurodelinae</taxon>
        <taxon>Pleurodeles</taxon>
    </lineage>
</organism>
<keyword evidence="1" id="KW-0472">Membrane</keyword>
<keyword evidence="1" id="KW-0812">Transmembrane</keyword>
<dbReference type="Proteomes" id="UP001066276">
    <property type="component" value="Chromosome 9"/>
</dbReference>
<gene>
    <name evidence="2" type="ORF">NDU88_006980</name>
</gene>
<evidence type="ECO:0000256" key="1">
    <source>
        <dbReference type="SAM" id="Phobius"/>
    </source>
</evidence>
<dbReference type="AlphaFoldDB" id="A0AAV7N0U3"/>
<sequence>MPEPPRPGHPMSLVVLLLGVGCGYVGQELLGRKLMRCGQRSCAEAAWMELKRCEQQSGVKAAQVKIIELQRVKLGRGCSDEVDVMTAAKWNLGHLGEEFLMKGEKMKMKMKSCEHRNFAEAARVKVEAM</sequence>
<protein>
    <submittedName>
        <fullName evidence="2">Uncharacterized protein</fullName>
    </submittedName>
</protein>
<keyword evidence="1" id="KW-1133">Transmembrane helix</keyword>
<name>A0AAV7N0U3_PLEWA</name>
<evidence type="ECO:0000313" key="2">
    <source>
        <dbReference type="EMBL" id="KAJ1109620.1"/>
    </source>
</evidence>
<evidence type="ECO:0000313" key="3">
    <source>
        <dbReference type="Proteomes" id="UP001066276"/>
    </source>
</evidence>
<feature type="transmembrane region" description="Helical" evidence="1">
    <location>
        <begin position="12"/>
        <end position="30"/>
    </location>
</feature>